<proteinExistence type="predicted"/>
<accession>A0AAD9IZG5</accession>
<dbReference type="AlphaFoldDB" id="A0AAD9IZG5"/>
<gene>
    <name evidence="1" type="ORF">LSH36_843g00053</name>
</gene>
<comment type="caution">
    <text evidence="1">The sequence shown here is derived from an EMBL/GenBank/DDBJ whole genome shotgun (WGS) entry which is preliminary data.</text>
</comment>
<reference evidence="1" key="1">
    <citation type="journal article" date="2023" name="Mol. Biol. Evol.">
        <title>Third-Generation Sequencing Reveals the Adaptive Role of the Epigenome in Three Deep-Sea Polychaetes.</title>
        <authorList>
            <person name="Perez M."/>
            <person name="Aroh O."/>
            <person name="Sun Y."/>
            <person name="Lan Y."/>
            <person name="Juniper S.K."/>
            <person name="Young C.R."/>
            <person name="Angers B."/>
            <person name="Qian P.Y."/>
        </authorList>
    </citation>
    <scope>NUCLEOTIDE SEQUENCE</scope>
    <source>
        <strain evidence="1">P08H-3</strain>
    </source>
</reference>
<dbReference type="EMBL" id="JAODUP010000843">
    <property type="protein sequence ID" value="KAK2143418.1"/>
    <property type="molecule type" value="Genomic_DNA"/>
</dbReference>
<evidence type="ECO:0000313" key="2">
    <source>
        <dbReference type="Proteomes" id="UP001208570"/>
    </source>
</evidence>
<protein>
    <submittedName>
        <fullName evidence="1">Uncharacterized protein</fullName>
    </submittedName>
</protein>
<dbReference type="Proteomes" id="UP001208570">
    <property type="component" value="Unassembled WGS sequence"/>
</dbReference>
<keyword evidence="2" id="KW-1185">Reference proteome</keyword>
<organism evidence="1 2">
    <name type="scientific">Paralvinella palmiformis</name>
    <dbReference type="NCBI Taxonomy" id="53620"/>
    <lineage>
        <taxon>Eukaryota</taxon>
        <taxon>Metazoa</taxon>
        <taxon>Spiralia</taxon>
        <taxon>Lophotrochozoa</taxon>
        <taxon>Annelida</taxon>
        <taxon>Polychaeta</taxon>
        <taxon>Sedentaria</taxon>
        <taxon>Canalipalpata</taxon>
        <taxon>Terebellida</taxon>
        <taxon>Terebelliformia</taxon>
        <taxon>Alvinellidae</taxon>
        <taxon>Paralvinella</taxon>
    </lineage>
</organism>
<sequence>MIFIPTNILQHHDKNIRKQDYCSHIWDICIFTLILGSDTTIIKDRTCTRFPSLWENKLIFQLLEMYLNFTISGNFLEKYTWNKKVRE</sequence>
<name>A0AAD9IZG5_9ANNE</name>
<evidence type="ECO:0000313" key="1">
    <source>
        <dbReference type="EMBL" id="KAK2143418.1"/>
    </source>
</evidence>